<dbReference type="OrthoDB" id="10298726at2759"/>
<sequence length="280" mass="31940">MVTCTLFGFYEMGKREKEIAFVEGLADLPTVTVATKSGTKYHSKTCQHLLTAVIAGPPGIKDFTPCQDCFPEWYTYQEKKRRFVWCYGTVAGFILLTGFSLGCLATLCGMMIGPGTYQFSVRDPWQALGYNVDRNMVKDELALGDVRAPKDERRGRRESQRRLERKGIVEADESVDDDMDESAYKTQYARNESEYKEKERTVYVENQESESLESGYARRKVTDMSKEENGMEAYRLLMKEYQPVNRDLESPVTCKRGTTFDAGNTKAQRNPDATVRCSQK</sequence>
<reference evidence="3 4" key="1">
    <citation type="submission" date="2016-02" db="EMBL/GenBank/DDBJ databases">
        <title>Genome analysis of coral dinoflagellate symbionts highlights evolutionary adaptations to a symbiotic lifestyle.</title>
        <authorList>
            <person name="Aranda M."/>
            <person name="Li Y."/>
            <person name="Liew Y.J."/>
            <person name="Baumgarten S."/>
            <person name="Simakov O."/>
            <person name="Wilson M."/>
            <person name="Piel J."/>
            <person name="Ashoor H."/>
            <person name="Bougouffa S."/>
            <person name="Bajic V.B."/>
            <person name="Ryu T."/>
            <person name="Ravasi T."/>
            <person name="Bayer T."/>
            <person name="Micklem G."/>
            <person name="Kim H."/>
            <person name="Bhak J."/>
            <person name="Lajeunesse T.C."/>
            <person name="Voolstra C.R."/>
        </authorList>
    </citation>
    <scope>NUCLEOTIDE SEQUENCE [LARGE SCALE GENOMIC DNA]</scope>
    <source>
        <strain evidence="3 4">CCMP2467</strain>
    </source>
</reference>
<protein>
    <submittedName>
        <fullName evidence="3">Uncharacterized protein</fullName>
    </submittedName>
</protein>
<accession>A0A1Q9CFD6</accession>
<feature type="compositionally biased region" description="Basic and acidic residues" evidence="1">
    <location>
        <begin position="150"/>
        <end position="169"/>
    </location>
</feature>
<evidence type="ECO:0000313" key="4">
    <source>
        <dbReference type="Proteomes" id="UP000186817"/>
    </source>
</evidence>
<keyword evidence="2" id="KW-0472">Membrane</keyword>
<keyword evidence="4" id="KW-1185">Reference proteome</keyword>
<gene>
    <name evidence="3" type="ORF">AK812_SmicGene37830</name>
</gene>
<evidence type="ECO:0000256" key="2">
    <source>
        <dbReference type="SAM" id="Phobius"/>
    </source>
</evidence>
<keyword evidence="2" id="KW-0812">Transmembrane</keyword>
<feature type="transmembrane region" description="Helical" evidence="2">
    <location>
        <begin position="84"/>
        <end position="112"/>
    </location>
</feature>
<proteinExistence type="predicted"/>
<organism evidence="3 4">
    <name type="scientific">Symbiodinium microadriaticum</name>
    <name type="common">Dinoflagellate</name>
    <name type="synonym">Zooxanthella microadriatica</name>
    <dbReference type="NCBI Taxonomy" id="2951"/>
    <lineage>
        <taxon>Eukaryota</taxon>
        <taxon>Sar</taxon>
        <taxon>Alveolata</taxon>
        <taxon>Dinophyceae</taxon>
        <taxon>Suessiales</taxon>
        <taxon>Symbiodiniaceae</taxon>
        <taxon>Symbiodinium</taxon>
    </lineage>
</organism>
<dbReference type="Proteomes" id="UP000186817">
    <property type="component" value="Unassembled WGS sequence"/>
</dbReference>
<evidence type="ECO:0000256" key="1">
    <source>
        <dbReference type="SAM" id="MobiDB-lite"/>
    </source>
</evidence>
<dbReference type="AlphaFoldDB" id="A0A1Q9CFD6"/>
<feature type="region of interest" description="Disordered" evidence="1">
    <location>
        <begin position="257"/>
        <end position="280"/>
    </location>
</feature>
<comment type="caution">
    <text evidence="3">The sequence shown here is derived from an EMBL/GenBank/DDBJ whole genome shotgun (WGS) entry which is preliminary data.</text>
</comment>
<feature type="region of interest" description="Disordered" evidence="1">
    <location>
        <begin position="150"/>
        <end position="172"/>
    </location>
</feature>
<dbReference type="EMBL" id="LSRX01001264">
    <property type="protein sequence ID" value="OLP81621.1"/>
    <property type="molecule type" value="Genomic_DNA"/>
</dbReference>
<name>A0A1Q9CFD6_SYMMI</name>
<keyword evidence="2" id="KW-1133">Transmembrane helix</keyword>
<evidence type="ECO:0000313" key="3">
    <source>
        <dbReference type="EMBL" id="OLP81621.1"/>
    </source>
</evidence>